<sequence length="90" mass="10240">MRREVSKVNIVMTITSPTAKQEVEFKDALINENNRRILSAANHLRIYLKFTTKEIAGFNKGSTENSVFQSSIGRFLVGFDWVNAVFRSLS</sequence>
<organism evidence="1 2">
    <name type="scientific">Lactuca virosa</name>
    <dbReference type="NCBI Taxonomy" id="75947"/>
    <lineage>
        <taxon>Eukaryota</taxon>
        <taxon>Viridiplantae</taxon>
        <taxon>Streptophyta</taxon>
        <taxon>Embryophyta</taxon>
        <taxon>Tracheophyta</taxon>
        <taxon>Spermatophyta</taxon>
        <taxon>Magnoliopsida</taxon>
        <taxon>eudicotyledons</taxon>
        <taxon>Gunneridae</taxon>
        <taxon>Pentapetalae</taxon>
        <taxon>asterids</taxon>
        <taxon>campanulids</taxon>
        <taxon>Asterales</taxon>
        <taxon>Asteraceae</taxon>
        <taxon>Cichorioideae</taxon>
        <taxon>Cichorieae</taxon>
        <taxon>Lactucinae</taxon>
        <taxon>Lactuca</taxon>
    </lineage>
</organism>
<reference evidence="1 2" key="1">
    <citation type="submission" date="2022-01" db="EMBL/GenBank/DDBJ databases">
        <authorList>
            <person name="Xiong W."/>
            <person name="Schranz E."/>
        </authorList>
    </citation>
    <scope>NUCLEOTIDE SEQUENCE [LARGE SCALE GENOMIC DNA]</scope>
</reference>
<dbReference type="AlphaFoldDB" id="A0AAU9MN75"/>
<protein>
    <submittedName>
        <fullName evidence="1">Uncharacterized protein</fullName>
    </submittedName>
</protein>
<name>A0AAU9MN75_9ASTR</name>
<evidence type="ECO:0000313" key="2">
    <source>
        <dbReference type="Proteomes" id="UP001157418"/>
    </source>
</evidence>
<dbReference type="EMBL" id="CAKMRJ010002223">
    <property type="protein sequence ID" value="CAH1426123.1"/>
    <property type="molecule type" value="Genomic_DNA"/>
</dbReference>
<dbReference type="Proteomes" id="UP001157418">
    <property type="component" value="Unassembled WGS sequence"/>
</dbReference>
<evidence type="ECO:0000313" key="1">
    <source>
        <dbReference type="EMBL" id="CAH1426123.1"/>
    </source>
</evidence>
<proteinExistence type="predicted"/>
<gene>
    <name evidence="1" type="ORF">LVIROSA_LOCUS13219</name>
</gene>
<accession>A0AAU9MN75</accession>
<comment type="caution">
    <text evidence="1">The sequence shown here is derived from an EMBL/GenBank/DDBJ whole genome shotgun (WGS) entry which is preliminary data.</text>
</comment>
<keyword evidence="2" id="KW-1185">Reference proteome</keyword>